<dbReference type="InterPro" id="IPR029787">
    <property type="entry name" value="Nucleotide_cyclase"/>
</dbReference>
<proteinExistence type="predicted"/>
<feature type="transmembrane region" description="Helical" evidence="1">
    <location>
        <begin position="95"/>
        <end position="114"/>
    </location>
</feature>
<dbReference type="CDD" id="cd01949">
    <property type="entry name" value="GGDEF"/>
    <property type="match status" value="1"/>
</dbReference>
<keyword evidence="5" id="KW-1185">Reference proteome</keyword>
<organism evidence="4 5">
    <name type="scientific">Sphaerotilus montanus</name>
    <dbReference type="NCBI Taxonomy" id="522889"/>
    <lineage>
        <taxon>Bacteria</taxon>
        <taxon>Pseudomonadati</taxon>
        <taxon>Pseudomonadota</taxon>
        <taxon>Betaproteobacteria</taxon>
        <taxon>Burkholderiales</taxon>
        <taxon>Sphaerotilaceae</taxon>
        <taxon>Sphaerotilus</taxon>
    </lineage>
</organism>
<feature type="domain" description="GGDEF" evidence="3">
    <location>
        <begin position="372"/>
        <end position="505"/>
    </location>
</feature>
<dbReference type="InterPro" id="IPR000014">
    <property type="entry name" value="PAS"/>
</dbReference>
<dbReference type="Gene3D" id="3.30.450.20">
    <property type="entry name" value="PAS domain"/>
    <property type="match status" value="1"/>
</dbReference>
<dbReference type="PROSITE" id="PS50883">
    <property type="entry name" value="EAL"/>
    <property type="match status" value="1"/>
</dbReference>
<dbReference type="SUPFAM" id="SSF55073">
    <property type="entry name" value="Nucleotide cyclase"/>
    <property type="match status" value="1"/>
</dbReference>
<dbReference type="InterPro" id="IPR035965">
    <property type="entry name" value="PAS-like_dom_sf"/>
</dbReference>
<dbReference type="InterPro" id="IPR000160">
    <property type="entry name" value="GGDEF_dom"/>
</dbReference>
<feature type="transmembrane region" description="Helical" evidence="1">
    <location>
        <begin position="147"/>
        <end position="165"/>
    </location>
</feature>
<protein>
    <submittedName>
        <fullName evidence="4">Diguanylate cyclase (GGDEF)-like protein</fullName>
    </submittedName>
</protein>
<comment type="caution">
    <text evidence="4">The sequence shown here is derived from an EMBL/GenBank/DDBJ whole genome shotgun (WGS) entry which is preliminary data.</text>
</comment>
<keyword evidence="1" id="KW-1133">Transmembrane helix</keyword>
<dbReference type="InterPro" id="IPR043128">
    <property type="entry name" value="Rev_trsase/Diguanyl_cyclase"/>
</dbReference>
<dbReference type="Gene3D" id="3.30.70.270">
    <property type="match status" value="1"/>
</dbReference>
<accession>A0A7Y9R369</accession>
<dbReference type="SMART" id="SM00052">
    <property type="entry name" value="EAL"/>
    <property type="match status" value="1"/>
</dbReference>
<feature type="domain" description="EAL" evidence="2">
    <location>
        <begin position="514"/>
        <end position="765"/>
    </location>
</feature>
<feature type="transmembrane region" description="Helical" evidence="1">
    <location>
        <begin position="120"/>
        <end position="140"/>
    </location>
</feature>
<evidence type="ECO:0000259" key="2">
    <source>
        <dbReference type="PROSITE" id="PS50883"/>
    </source>
</evidence>
<keyword evidence="1" id="KW-0472">Membrane</keyword>
<dbReference type="SUPFAM" id="SSF55785">
    <property type="entry name" value="PYP-like sensor domain (PAS domain)"/>
    <property type="match status" value="1"/>
</dbReference>
<dbReference type="AlphaFoldDB" id="A0A7Y9R369"/>
<dbReference type="InterPro" id="IPR001633">
    <property type="entry name" value="EAL_dom"/>
</dbReference>
<gene>
    <name evidence="4" type="ORF">BDD16_003674</name>
</gene>
<dbReference type="EMBL" id="JACCFH010000001">
    <property type="protein sequence ID" value="NYG34688.1"/>
    <property type="molecule type" value="Genomic_DNA"/>
</dbReference>
<feature type="transmembrane region" description="Helical" evidence="1">
    <location>
        <begin position="34"/>
        <end position="52"/>
    </location>
</feature>
<dbReference type="CDD" id="cd01948">
    <property type="entry name" value="EAL"/>
    <property type="match status" value="1"/>
</dbReference>
<evidence type="ECO:0000313" key="5">
    <source>
        <dbReference type="Proteomes" id="UP000518288"/>
    </source>
</evidence>
<dbReference type="PROSITE" id="PS50887">
    <property type="entry name" value="GGDEF"/>
    <property type="match status" value="1"/>
</dbReference>
<keyword evidence="1" id="KW-0812">Transmembrane</keyword>
<reference evidence="4 5" key="1">
    <citation type="submission" date="2020-07" db="EMBL/GenBank/DDBJ databases">
        <title>Genomic Encyclopedia of Archaeal and Bacterial Type Strains, Phase II (KMG-II): from individual species to whole genera.</title>
        <authorList>
            <person name="Goeker M."/>
        </authorList>
    </citation>
    <scope>NUCLEOTIDE SEQUENCE [LARGE SCALE GENOMIC DNA]</scope>
    <source>
        <strain evidence="4 5">DSM 21226</strain>
    </source>
</reference>
<feature type="transmembrane region" description="Helical" evidence="1">
    <location>
        <begin position="58"/>
        <end position="74"/>
    </location>
</feature>
<dbReference type="Pfam" id="PF00990">
    <property type="entry name" value="GGDEF"/>
    <property type="match status" value="1"/>
</dbReference>
<evidence type="ECO:0000256" key="1">
    <source>
        <dbReference type="SAM" id="Phobius"/>
    </source>
</evidence>
<dbReference type="Proteomes" id="UP000518288">
    <property type="component" value="Unassembled WGS sequence"/>
</dbReference>
<dbReference type="SUPFAM" id="SSF141868">
    <property type="entry name" value="EAL domain-like"/>
    <property type="match status" value="1"/>
</dbReference>
<dbReference type="Pfam" id="PF00563">
    <property type="entry name" value="EAL"/>
    <property type="match status" value="1"/>
</dbReference>
<dbReference type="CDD" id="cd00130">
    <property type="entry name" value="PAS"/>
    <property type="match status" value="1"/>
</dbReference>
<dbReference type="Gene3D" id="3.20.20.450">
    <property type="entry name" value="EAL domain"/>
    <property type="match status" value="1"/>
</dbReference>
<evidence type="ECO:0000259" key="3">
    <source>
        <dbReference type="PROSITE" id="PS50887"/>
    </source>
</evidence>
<dbReference type="RefSeq" id="WP_179635298.1">
    <property type="nucleotide sequence ID" value="NZ_JACCFH010000001.1"/>
</dbReference>
<evidence type="ECO:0000313" key="4">
    <source>
        <dbReference type="EMBL" id="NYG34688.1"/>
    </source>
</evidence>
<dbReference type="PANTHER" id="PTHR44757">
    <property type="entry name" value="DIGUANYLATE CYCLASE DGCP"/>
    <property type="match status" value="1"/>
</dbReference>
<dbReference type="InterPro" id="IPR052155">
    <property type="entry name" value="Biofilm_reg_signaling"/>
</dbReference>
<dbReference type="NCBIfam" id="TIGR00254">
    <property type="entry name" value="GGDEF"/>
    <property type="match status" value="1"/>
</dbReference>
<dbReference type="SMART" id="SM00267">
    <property type="entry name" value="GGDEF"/>
    <property type="match status" value="1"/>
</dbReference>
<dbReference type="InterPro" id="IPR035919">
    <property type="entry name" value="EAL_sf"/>
</dbReference>
<sequence>MRSIQGCWQTSSTDVPLRQRLQARQLETWRNGHWINHLSMVAAAGLIVIAAGPLISPSIAGLWLGALLLNPAILNSRWRRRPSTKARMNVFPRRLLQALLTGFLYQGVASWLYLIGPDPLRLLIGLITCGVLCSGALGFARNPQVGLVWLGSLGLANIVVLGISGRDNDRLLVLAMVAYVLVLSKDMLVTSREFVRRCEAEFEAERQSHMVSLLLSEFEGSSQDWFWETDARGCITHASPRMSEVLGTPASALPGQSLVAVLAAKAPQDAEGHAARQLLAGHFGRSKPFRDLVVPLQTGTECQWWSLGGRPMLNPAGVVQGWRGLGTDTTAMRRHERELQRLANTDGLTGQTSRRGFQDHLRACFSAGSEQRSVALLMIDLDGFKDINDAHGHAVGDALLQAVARRMADIATPDMVLARLGGDEFAVILPGDSEPGHAESVGWQMLMALRAPFQLEALQVDVRASLGLAHAPAHGDSDVELLRSADMALYAAKAAGRDRLQVFDQAIGQRAQHRALVTRELADAIARQELDLDYQPVFDARTGHATGAEVLLRWHHPRLGTLAPGAFIALAEESGLITSIGTWVLRQACHEAASWPASQRVAVNLSVRQLHDPHLIDEVRQILIDSGLPPHRLELEVTESALAEEQTALMQLSALKTLGVLLALDDFGTGYSSLSYLQRFRFDRLKIDQSFVRPLRQPDAVEQLALVRAVIELARALRLRCTAEGIEDDTQAAALRALGCDELQGFQLGRPMSATAWRQCISASTPDTASS</sequence>
<dbReference type="PANTHER" id="PTHR44757:SF2">
    <property type="entry name" value="BIOFILM ARCHITECTURE MAINTENANCE PROTEIN MBAA"/>
    <property type="match status" value="1"/>
</dbReference>
<name>A0A7Y9R369_9BURK</name>